<dbReference type="RefSeq" id="WP_062288890.1">
    <property type="nucleotide sequence ID" value="NZ_CP013200.1"/>
</dbReference>
<dbReference type="Pfam" id="PF13280">
    <property type="entry name" value="WYL"/>
    <property type="match status" value="2"/>
</dbReference>
<feature type="domain" description="PafC HTH" evidence="2">
    <location>
        <begin position="355"/>
        <end position="467"/>
    </location>
</feature>
<evidence type="ECO:0000313" key="4">
    <source>
        <dbReference type="EMBL" id="ALO66996.1"/>
    </source>
</evidence>
<protein>
    <recommendedName>
        <fullName evidence="6">Transcriptional regulator</fullName>
    </recommendedName>
</protein>
<dbReference type="OrthoDB" id="3268930at2"/>
<dbReference type="InterPro" id="IPR051534">
    <property type="entry name" value="CBASS_pafABC_assoc_protein"/>
</dbReference>
<feature type="domain" description="WYL" evidence="1">
    <location>
        <begin position="151"/>
        <end position="216"/>
    </location>
</feature>
<dbReference type="InterPro" id="IPR043839">
    <property type="entry name" value="PafC_HTH"/>
</dbReference>
<sequence length="680" mass="74752">MSTKIDATERLLNLVIALLGTRRGYSKSHIRDTINGYSGDAQDQVSFERMFERDKKTLLELGIPLRQSEVSGDDAQEQVLYRIRPEDYGVPEIRLDESAMTLLAIAANLWAGASLGAPAQSALRKIAARTGTGWYEDDTTSQSRIRTAEPAFEPLWGALRNHHPVTFDYRKSATSATTTRTVEPLGLGNKYGQWYLAAFDTDKQAERNFRLSRITSEVRVHDKERFERREDFRITNVLTRLGTGDEHSARIAVPSGSAHWLRTDAAAAHRPMSPEPGWRRDGWDVLSASYRDAELMADEVATMGAQALVVDPPELYDAVADRLHRAARAATTQPGPLVWTKTLPVLGARKADTRDRLVRLLSMVPYLVTNPGVEEAEVMAEFGISAKQWEKDRDTLSVTGLPGYLHGDLMDVTTESGQVFIRDAETLASPLRLTQEEACSVLIGLQALAAIPAPERKLPLEQAIKSLATVAGKDAWLADAVGLHLVSGTEMENVAALQRAIQHGRACAITYLVRHRDELSERTVEPLRLFSVDTTWYLRAWCRKAGELRSFRVDRIKDLHDGGTQEYVPSESVGWMPGTSIYDPGSGDEQVQLVADSTTARRLAPAYNAKLFDLGDGVVGLRLLVGDTSILAPLMARLGGHAYVAGPEPVRQQVTAWLEGSAASYDAYGENVPATPSLGG</sequence>
<reference evidence="4 5" key="2">
    <citation type="journal article" date="2016" name="J. Biotechnol.">
        <title>Complete genome sequence of Arthrobacter alpinus ERGS4:06, a yellow pigmented bacterium tolerant to cold and radiations isolated from Sikkim Himalaya.</title>
        <authorList>
            <person name="Kumar R."/>
            <person name="Singh D."/>
            <person name="Swarnkar M.K."/>
            <person name="Singh A.K."/>
            <person name="Kumar S."/>
        </authorList>
    </citation>
    <scope>NUCLEOTIDE SEQUENCE [LARGE SCALE GENOMIC DNA]</scope>
    <source>
        <strain evidence="4 5">ERGS4:06</strain>
    </source>
</reference>
<feature type="domain" description="WYL" evidence="1">
    <location>
        <begin position="492"/>
        <end position="559"/>
    </location>
</feature>
<name>A0A0S2LZW5_9MICC</name>
<dbReference type="PANTHER" id="PTHR34580">
    <property type="match status" value="1"/>
</dbReference>
<dbReference type="Proteomes" id="UP000059574">
    <property type="component" value="Chromosome"/>
</dbReference>
<dbReference type="PROSITE" id="PS52050">
    <property type="entry name" value="WYL"/>
    <property type="match status" value="2"/>
</dbReference>
<gene>
    <name evidence="4" type="ORF">AS189_11460</name>
</gene>
<evidence type="ECO:0008006" key="6">
    <source>
        <dbReference type="Google" id="ProtNLM"/>
    </source>
</evidence>
<dbReference type="InterPro" id="IPR026881">
    <property type="entry name" value="WYL_dom"/>
</dbReference>
<dbReference type="PANTHER" id="PTHR34580:SF3">
    <property type="entry name" value="PROTEIN PAFB"/>
    <property type="match status" value="1"/>
</dbReference>
<evidence type="ECO:0000313" key="5">
    <source>
        <dbReference type="Proteomes" id="UP000059574"/>
    </source>
</evidence>
<evidence type="ECO:0000259" key="1">
    <source>
        <dbReference type="Pfam" id="PF13280"/>
    </source>
</evidence>
<dbReference type="InterPro" id="IPR057727">
    <property type="entry name" value="WCX_dom"/>
</dbReference>
<reference evidence="5" key="1">
    <citation type="submission" date="2015-11" db="EMBL/GenBank/DDBJ databases">
        <authorList>
            <person name="Kumar R."/>
            <person name="Singh D."/>
            <person name="Swarnkar M.K."/>
            <person name="Singh A.K."/>
            <person name="Kumar S."/>
        </authorList>
    </citation>
    <scope>NUCLEOTIDE SEQUENCE [LARGE SCALE GENOMIC DNA]</scope>
    <source>
        <strain evidence="5">ERGS4:06</strain>
    </source>
</reference>
<dbReference type="EMBL" id="CP013200">
    <property type="protein sequence ID" value="ALO66996.1"/>
    <property type="molecule type" value="Genomic_DNA"/>
</dbReference>
<accession>A0A0S2LZW5</accession>
<dbReference type="AlphaFoldDB" id="A0A0S2LZW5"/>
<proteinExistence type="predicted"/>
<evidence type="ECO:0000259" key="2">
    <source>
        <dbReference type="Pfam" id="PF19187"/>
    </source>
</evidence>
<dbReference type="Pfam" id="PF19187">
    <property type="entry name" value="HTH_PafC"/>
    <property type="match status" value="1"/>
</dbReference>
<evidence type="ECO:0000259" key="3">
    <source>
        <dbReference type="Pfam" id="PF25583"/>
    </source>
</evidence>
<feature type="domain" description="WCX" evidence="3">
    <location>
        <begin position="249"/>
        <end position="327"/>
    </location>
</feature>
<dbReference type="Pfam" id="PF25583">
    <property type="entry name" value="WCX"/>
    <property type="match status" value="1"/>
</dbReference>
<organism evidence="4 5">
    <name type="scientific">Arthrobacter alpinus</name>
    <dbReference type="NCBI Taxonomy" id="656366"/>
    <lineage>
        <taxon>Bacteria</taxon>
        <taxon>Bacillati</taxon>
        <taxon>Actinomycetota</taxon>
        <taxon>Actinomycetes</taxon>
        <taxon>Micrococcales</taxon>
        <taxon>Micrococcaceae</taxon>
        <taxon>Arthrobacter</taxon>
    </lineage>
</organism>